<feature type="chain" id="PRO_5046624923" description="Lytic transglycosylase domain-containing protein" evidence="2">
    <location>
        <begin position="26"/>
        <end position="398"/>
    </location>
</feature>
<dbReference type="InterPro" id="IPR023346">
    <property type="entry name" value="Lysozyme-like_dom_sf"/>
</dbReference>
<feature type="signal peptide" evidence="2">
    <location>
        <begin position="1"/>
        <end position="25"/>
    </location>
</feature>
<evidence type="ECO:0000313" key="3">
    <source>
        <dbReference type="EMBL" id="MCS5719902.1"/>
    </source>
</evidence>
<feature type="coiled-coil region" evidence="1">
    <location>
        <begin position="178"/>
        <end position="251"/>
    </location>
</feature>
<evidence type="ECO:0008006" key="5">
    <source>
        <dbReference type="Google" id="ProtNLM"/>
    </source>
</evidence>
<evidence type="ECO:0000256" key="1">
    <source>
        <dbReference type="SAM" id="Coils"/>
    </source>
</evidence>
<dbReference type="EMBL" id="JANLCM010000002">
    <property type="protein sequence ID" value="MCS5719902.1"/>
    <property type="molecule type" value="Genomic_DNA"/>
</dbReference>
<gene>
    <name evidence="3" type="ORF">N1027_17365</name>
</gene>
<accession>A0ABT2GUL2</accession>
<keyword evidence="1" id="KW-0175">Coiled coil</keyword>
<keyword evidence="2" id="KW-0732">Signal</keyword>
<dbReference type="Proteomes" id="UP001165584">
    <property type="component" value="Unassembled WGS sequence"/>
</dbReference>
<dbReference type="RefSeq" id="WP_259509511.1">
    <property type="nucleotide sequence ID" value="NZ_JANLCM010000002.1"/>
</dbReference>
<evidence type="ECO:0000256" key="2">
    <source>
        <dbReference type="SAM" id="SignalP"/>
    </source>
</evidence>
<evidence type="ECO:0000313" key="4">
    <source>
        <dbReference type="Proteomes" id="UP001165584"/>
    </source>
</evidence>
<comment type="caution">
    <text evidence="3">The sequence shown here is derived from an EMBL/GenBank/DDBJ whole genome shotgun (WGS) entry which is preliminary data.</text>
</comment>
<dbReference type="SUPFAM" id="SSF53955">
    <property type="entry name" value="Lysozyme-like"/>
    <property type="match status" value="1"/>
</dbReference>
<reference evidence="3" key="1">
    <citation type="submission" date="2022-08" db="EMBL/GenBank/DDBJ databases">
        <authorList>
            <person name="Deng Y."/>
            <person name="Han X.-F."/>
            <person name="Zhang Y.-Q."/>
        </authorList>
    </citation>
    <scope>NUCLEOTIDE SEQUENCE</scope>
    <source>
        <strain evidence="3">CPCC 205763</strain>
    </source>
</reference>
<name>A0ABT2GUL2_9MICO</name>
<protein>
    <recommendedName>
        <fullName evidence="5">Lytic transglycosylase domain-containing protein</fullName>
    </recommendedName>
</protein>
<keyword evidence="4" id="KW-1185">Reference proteome</keyword>
<sequence>MWKPSARALGVVVALVALVATPNLAATASPAASLAAAPASSVRADYPTWDEVNAAKLNEQAKQTEVNNILAALDQLENDAAQRTQEALQRGQEYLQATYDLQAATTYADTLDTQAAAATEKASTANTQAGQIAAQLYRAGGDSTLNLILNQNDSDSLLYQLGTMSKLTEQTAGIRDAAVAAQNTADALTDQAALAKAERDKLAQQANDRLAAAEEAQEKAKAKVAEETTHKDQLYAQLGSLQNTSAALEKERADGIAQEEADRIKRENAAAEAAAGAEGGGDPGSAWVPGDGSIMSPGEAQAYASSIMGSYGWDGGQFDCLVRLWIGESGWRANALNESSGAYGIPQSLPANKMASVADDYLTNAATQIIWGMNYIAGRYGTPCSALSTWNARDPHWY</sequence>
<organism evidence="3 4">
    <name type="scientific">Herbiconiux aconitum</name>
    <dbReference type="NCBI Taxonomy" id="2970913"/>
    <lineage>
        <taxon>Bacteria</taxon>
        <taxon>Bacillati</taxon>
        <taxon>Actinomycetota</taxon>
        <taxon>Actinomycetes</taxon>
        <taxon>Micrococcales</taxon>
        <taxon>Microbacteriaceae</taxon>
        <taxon>Herbiconiux</taxon>
    </lineage>
</organism>
<proteinExistence type="predicted"/>
<feature type="coiled-coil region" evidence="1">
    <location>
        <begin position="59"/>
        <end position="86"/>
    </location>
</feature>